<name>A0AAX4P9Z2_9CHLO</name>
<organism evidence="1 2">
    <name type="scientific">Chloropicon roscoffensis</name>
    <dbReference type="NCBI Taxonomy" id="1461544"/>
    <lineage>
        <taxon>Eukaryota</taxon>
        <taxon>Viridiplantae</taxon>
        <taxon>Chlorophyta</taxon>
        <taxon>Chloropicophyceae</taxon>
        <taxon>Chloropicales</taxon>
        <taxon>Chloropicaceae</taxon>
        <taxon>Chloropicon</taxon>
    </lineage>
</organism>
<proteinExistence type="predicted"/>
<dbReference type="Proteomes" id="UP001472866">
    <property type="component" value="Chromosome 07"/>
</dbReference>
<accession>A0AAX4P9Z2</accession>
<dbReference type="AlphaFoldDB" id="A0AAX4P9Z2"/>
<keyword evidence="2" id="KW-1185">Reference proteome</keyword>
<dbReference type="EMBL" id="CP151507">
    <property type="protein sequence ID" value="WZN63187.1"/>
    <property type="molecule type" value="Genomic_DNA"/>
</dbReference>
<sequence>MAPWTDLFEILEAKKGNTAAQLTALENWLETTDDWWFNHDAFGETFKFFKSNSSTACACADKFGAHLGRVYCAAIAKAVHWVENSAAALSAVEKLIPACKDKENFRTVLHELAGPPNFCNVSAIHSCSQKFDHELDIDVCRQIVKKYGDDVKSKQTEAEQAEMDKELDAEMAAQKQGWFKRVAELRGRPIYIKFWEKMAHIQQEGGSLSDKDGMFSPADQEFTFMKLGGSNPLSFLGGISFLKKFTELKFEVRKGIMKAGILFYFKNSQAKGCIPVHRPAEIGPIEPVKNSEGQVQGYAFTLKTKLPRRFGAGDGCEWKIGGKTEAEAQEVLAAVERARG</sequence>
<protein>
    <submittedName>
        <fullName evidence="1">Uncharacterized protein</fullName>
    </submittedName>
</protein>
<reference evidence="1 2" key="1">
    <citation type="submission" date="2024-03" db="EMBL/GenBank/DDBJ databases">
        <title>Complete genome sequence of the green alga Chloropicon roscoffensis RCC1871.</title>
        <authorList>
            <person name="Lemieux C."/>
            <person name="Pombert J.-F."/>
            <person name="Otis C."/>
            <person name="Turmel M."/>
        </authorList>
    </citation>
    <scope>NUCLEOTIDE SEQUENCE [LARGE SCALE GENOMIC DNA]</scope>
    <source>
        <strain evidence="1 2">RCC1871</strain>
    </source>
</reference>
<evidence type="ECO:0000313" key="1">
    <source>
        <dbReference type="EMBL" id="WZN63187.1"/>
    </source>
</evidence>
<evidence type="ECO:0000313" key="2">
    <source>
        <dbReference type="Proteomes" id="UP001472866"/>
    </source>
</evidence>
<gene>
    <name evidence="1" type="ORF">HKI87_07g47320</name>
</gene>